<evidence type="ECO:0000313" key="1">
    <source>
        <dbReference type="EMBL" id="KAL3571535.1"/>
    </source>
</evidence>
<evidence type="ECO:0000313" key="2">
    <source>
        <dbReference type="Proteomes" id="UP000309997"/>
    </source>
</evidence>
<name>A0ACC4AZ78_POPAL</name>
<sequence>MNSDPTQKPPVFGSFLGFVFLSEVALAWRANKGRASALEKYDFFAANWIEDPIEYPSPPQPQSTRQAHFTSDTVFDPLVVQTS</sequence>
<protein>
    <submittedName>
        <fullName evidence="1">Uncharacterized protein</fullName>
    </submittedName>
</protein>
<gene>
    <name evidence="1" type="ORF">D5086_025439</name>
</gene>
<dbReference type="EMBL" id="RCHU02000014">
    <property type="protein sequence ID" value="KAL3571535.1"/>
    <property type="molecule type" value="Genomic_DNA"/>
</dbReference>
<comment type="caution">
    <text evidence="1">The sequence shown here is derived from an EMBL/GenBank/DDBJ whole genome shotgun (WGS) entry which is preliminary data.</text>
</comment>
<reference evidence="1 2" key="1">
    <citation type="journal article" date="2024" name="Plant Biotechnol. J.">
        <title>Genome and CRISPR/Cas9 system of a widespread forest tree (Populus alba) in the world.</title>
        <authorList>
            <person name="Liu Y.J."/>
            <person name="Jiang P.F."/>
            <person name="Han X.M."/>
            <person name="Li X.Y."/>
            <person name="Wang H.M."/>
            <person name="Wang Y.J."/>
            <person name="Wang X.X."/>
            <person name="Zeng Q.Y."/>
        </authorList>
    </citation>
    <scope>NUCLEOTIDE SEQUENCE [LARGE SCALE GENOMIC DNA]</scope>
    <source>
        <strain evidence="2">cv. PAL-ZL1</strain>
    </source>
</reference>
<keyword evidence="2" id="KW-1185">Reference proteome</keyword>
<proteinExistence type="predicted"/>
<dbReference type="Proteomes" id="UP000309997">
    <property type="component" value="Unassembled WGS sequence"/>
</dbReference>
<organism evidence="1 2">
    <name type="scientific">Populus alba</name>
    <name type="common">White poplar</name>
    <dbReference type="NCBI Taxonomy" id="43335"/>
    <lineage>
        <taxon>Eukaryota</taxon>
        <taxon>Viridiplantae</taxon>
        <taxon>Streptophyta</taxon>
        <taxon>Embryophyta</taxon>
        <taxon>Tracheophyta</taxon>
        <taxon>Spermatophyta</taxon>
        <taxon>Magnoliopsida</taxon>
        <taxon>eudicotyledons</taxon>
        <taxon>Gunneridae</taxon>
        <taxon>Pentapetalae</taxon>
        <taxon>rosids</taxon>
        <taxon>fabids</taxon>
        <taxon>Malpighiales</taxon>
        <taxon>Salicaceae</taxon>
        <taxon>Saliceae</taxon>
        <taxon>Populus</taxon>
    </lineage>
</organism>
<accession>A0ACC4AZ78</accession>